<protein>
    <submittedName>
        <fullName evidence="1">Uncharacterized protein</fullName>
    </submittedName>
</protein>
<sequence length="157" mass="18583">MPSSEKSIYMLVTPDPWHQLDYHVYQGQKGFEVKIGDGKRDYSSHKTHFLQVANTNDCPGYIQDFDAKGKDRRQFGKILERVCFKEYALRDCFGGQNTEFYHITVDGTTYTIEQLRKDLQEATVNFEKAWFRPKYISPEVDRFYEAMRRIQQNCNVE</sequence>
<dbReference type="EMBL" id="CP134189">
    <property type="protein sequence ID" value="WPB05592.1"/>
    <property type="molecule type" value="Genomic_DNA"/>
</dbReference>
<evidence type="ECO:0000313" key="2">
    <source>
        <dbReference type="EMBL" id="WPB05592.1"/>
    </source>
</evidence>
<accession>A0A2G5HRG7</accession>
<evidence type="ECO:0000313" key="1">
    <source>
        <dbReference type="EMBL" id="PIA95116.1"/>
    </source>
</evidence>
<name>A0A2G5HRG7_CERBT</name>
<reference evidence="1 3" key="1">
    <citation type="submission" date="2015-10" db="EMBL/GenBank/DDBJ databases">
        <title>The cercosporin biosynthetic gene cluster was horizontally transferred to several fungal lineages and shown to be expanded in Cercospora beticola based on microsynteny with recipient genomes.</title>
        <authorList>
            <person name="De Jonge R."/>
            <person name="Ebert M.K."/>
            <person name="Suttle J.C."/>
            <person name="Jurick Ii W.M."/>
            <person name="Secor G.A."/>
            <person name="Thomma B.P."/>
            <person name="Van De Peer Y."/>
            <person name="Bolton M.D."/>
        </authorList>
    </citation>
    <scope>NUCLEOTIDE SEQUENCE [LARGE SCALE GENOMIC DNA]</scope>
    <source>
        <strain evidence="1 3">09-40</strain>
    </source>
</reference>
<dbReference type="Proteomes" id="UP001302367">
    <property type="component" value="Chromosome 6"/>
</dbReference>
<keyword evidence="4" id="KW-1185">Reference proteome</keyword>
<dbReference type="Proteomes" id="UP000230605">
    <property type="component" value="Chromosome 6"/>
</dbReference>
<proteinExistence type="predicted"/>
<reference evidence="2 4" key="2">
    <citation type="submission" date="2023-09" db="EMBL/GenBank/DDBJ databases">
        <title>Complete-Gapless Cercospora beticola genome.</title>
        <authorList>
            <person name="Wyatt N.A."/>
            <person name="Spanner R.E."/>
            <person name="Bolton M.D."/>
        </authorList>
    </citation>
    <scope>NUCLEOTIDE SEQUENCE [LARGE SCALE GENOMIC DNA]</scope>
    <source>
        <strain evidence="2">Cb09-40</strain>
    </source>
</reference>
<gene>
    <name evidence="1" type="ORF">CB0940_08992</name>
    <name evidence="2" type="ORF">RHO25_010245</name>
</gene>
<evidence type="ECO:0000313" key="4">
    <source>
        <dbReference type="Proteomes" id="UP001302367"/>
    </source>
</evidence>
<organism evidence="1 3">
    <name type="scientific">Cercospora beticola</name>
    <name type="common">Sugarbeet leaf spot fungus</name>
    <dbReference type="NCBI Taxonomy" id="122368"/>
    <lineage>
        <taxon>Eukaryota</taxon>
        <taxon>Fungi</taxon>
        <taxon>Dikarya</taxon>
        <taxon>Ascomycota</taxon>
        <taxon>Pezizomycotina</taxon>
        <taxon>Dothideomycetes</taxon>
        <taxon>Dothideomycetidae</taxon>
        <taxon>Mycosphaerellales</taxon>
        <taxon>Mycosphaerellaceae</taxon>
        <taxon>Cercospora</taxon>
    </lineage>
</organism>
<evidence type="ECO:0000313" key="3">
    <source>
        <dbReference type="Proteomes" id="UP000230605"/>
    </source>
</evidence>
<dbReference type="EMBL" id="LKMD01000104">
    <property type="protein sequence ID" value="PIA95116.1"/>
    <property type="molecule type" value="Genomic_DNA"/>
</dbReference>
<dbReference type="AlphaFoldDB" id="A0A2G5HRG7"/>